<name>U9SU09_RHIID</name>
<dbReference type="InterPro" id="IPR016093">
    <property type="entry name" value="MIR_motif"/>
</dbReference>
<gene>
    <name evidence="3" type="ORF">GLOINDRAFT_10396</name>
</gene>
<dbReference type="PROSITE" id="PS50919">
    <property type="entry name" value="MIR"/>
    <property type="match status" value="1"/>
</dbReference>
<dbReference type="CDD" id="cd23263">
    <property type="entry name" value="beta-trefoil_MIR"/>
    <property type="match status" value="1"/>
</dbReference>
<sequence length="407" mass="47536">MEPPKYDGTIHPEEWIKQIQLFCYLRQITTDQEILKICKLVIDPKINISHNINTIDELIKALKQDIFFIISKDDAKRKLSSMKYISENDGGDHIKFMKEFLTYCYNAEIYKEINEMKRYLCKTLKESRYLQKEFVNRVENIDSTNELIKNFEDIVFKQTLIKYGSRVALRHVATGKYLTSINKSYEKSQKQIVFAGKSLPTSDSTWIITSMGCKKNGDIVEYGDYRIGLINEETNKALFDTSTNAYCDTINKSTSFYWYFQNLKSKEINSFVESQDIINIVYSDIEEYYLLSHEATFKVGNETFQEVVSSEYIEDSEEPNYEGSNTHSDDIIPHPESLLLDECYKRSIKSKWPLTSSEELWISKAFIGSLILAEKYEGVQWPVQSRGIYMHYDIEIARKNGLEETNK</sequence>
<dbReference type="Gene3D" id="2.80.10.50">
    <property type="match status" value="1"/>
</dbReference>
<dbReference type="AlphaFoldDB" id="U9SU09"/>
<evidence type="ECO:0000313" key="3">
    <source>
        <dbReference type="EMBL" id="ERZ98571.1"/>
    </source>
</evidence>
<evidence type="ECO:0000256" key="1">
    <source>
        <dbReference type="ARBA" id="ARBA00022737"/>
    </source>
</evidence>
<proteinExistence type="predicted"/>
<dbReference type="EMBL" id="KI298651">
    <property type="protein sequence ID" value="ERZ98571.1"/>
    <property type="molecule type" value="Genomic_DNA"/>
</dbReference>
<dbReference type="InterPro" id="IPR014821">
    <property type="entry name" value="Ins145_P3_rcpt"/>
</dbReference>
<reference evidence="3" key="1">
    <citation type="submission" date="2013-07" db="EMBL/GenBank/DDBJ databases">
        <title>The genome of an arbuscular mycorrhizal fungus provides insights into the evolution of the oldest plant symbiosis.</title>
        <authorList>
            <consortium name="DOE Joint Genome Institute"/>
            <person name="Tisserant E."/>
            <person name="Malbreil M."/>
            <person name="Kuo A."/>
            <person name="Kohler A."/>
            <person name="Symeonidi A."/>
            <person name="Balestrini R."/>
            <person name="Charron P."/>
            <person name="Duensing N."/>
            <person name="Frei-dit-Frey N."/>
            <person name="Gianinazzi-Pearson V."/>
            <person name="Gilbert B."/>
            <person name="Handa Y."/>
            <person name="Hijri M."/>
            <person name="Kaul R."/>
            <person name="Kawaguchi M."/>
            <person name="Krajinski F."/>
            <person name="Lammers P."/>
            <person name="Lapierre D."/>
            <person name="Masclaux F.G."/>
            <person name="Murat C."/>
            <person name="Morin E."/>
            <person name="Ndikumana S."/>
            <person name="Pagni M."/>
            <person name="Petitpierre D."/>
            <person name="Requena N."/>
            <person name="Rosikiewicz P."/>
            <person name="Riley R."/>
            <person name="Saito K."/>
            <person name="San Clemente H."/>
            <person name="Shapiro H."/>
            <person name="van Tuinen D."/>
            <person name="Becard G."/>
            <person name="Bonfante P."/>
            <person name="Paszkowski U."/>
            <person name="Shachar-Hill Y."/>
            <person name="Young J.P."/>
            <person name="Sanders I.R."/>
            <person name="Henrissat B."/>
            <person name="Rensing S.A."/>
            <person name="Grigoriev I.V."/>
            <person name="Corradi N."/>
            <person name="Roux C."/>
            <person name="Martin F."/>
        </authorList>
    </citation>
    <scope>NUCLEOTIDE SEQUENCE</scope>
    <source>
        <strain evidence="3">DAOM 197198</strain>
    </source>
</reference>
<dbReference type="Pfam" id="PF08709">
    <property type="entry name" value="Ins145_P3_rec"/>
    <property type="match status" value="1"/>
</dbReference>
<dbReference type="SUPFAM" id="SSF82109">
    <property type="entry name" value="MIR domain"/>
    <property type="match status" value="1"/>
</dbReference>
<organism evidence="3">
    <name type="scientific">Rhizophagus irregularis (strain DAOM 181602 / DAOM 197198 / MUCL 43194)</name>
    <name type="common">Arbuscular mycorrhizal fungus</name>
    <name type="synonym">Glomus intraradices</name>
    <dbReference type="NCBI Taxonomy" id="747089"/>
    <lineage>
        <taxon>Eukaryota</taxon>
        <taxon>Fungi</taxon>
        <taxon>Fungi incertae sedis</taxon>
        <taxon>Mucoromycota</taxon>
        <taxon>Glomeromycotina</taxon>
        <taxon>Glomeromycetes</taxon>
        <taxon>Glomerales</taxon>
        <taxon>Glomeraceae</taxon>
        <taxon>Rhizophagus</taxon>
    </lineage>
</organism>
<keyword evidence="1" id="KW-0677">Repeat</keyword>
<protein>
    <recommendedName>
        <fullName evidence="2">MIR domain-containing protein</fullName>
    </recommendedName>
</protein>
<dbReference type="HOGENOM" id="CLU_047744_1_0_1"/>
<feature type="domain" description="MIR" evidence="2">
    <location>
        <begin position="158"/>
        <end position="211"/>
    </location>
</feature>
<evidence type="ECO:0000259" key="2">
    <source>
        <dbReference type="PROSITE" id="PS50919"/>
    </source>
</evidence>
<dbReference type="VEuPathDB" id="FungiDB:RhiirFUN_011786"/>
<accession>U9SU09</accession>
<dbReference type="InterPro" id="IPR036300">
    <property type="entry name" value="MIR_dom_sf"/>
</dbReference>